<dbReference type="Proteomes" id="UP000468735">
    <property type="component" value="Unassembled WGS sequence"/>
</dbReference>
<evidence type="ECO:0000256" key="4">
    <source>
        <dbReference type="ARBA" id="ARBA00022692"/>
    </source>
</evidence>
<dbReference type="RefSeq" id="WP_151565925.1">
    <property type="nucleotide sequence ID" value="NZ_WBMT01000018.1"/>
</dbReference>
<comment type="subcellular location">
    <subcellularLocation>
        <location evidence="1">Cell membrane</location>
        <topology evidence="1">Multi-pass membrane protein</topology>
    </subcellularLocation>
</comment>
<accession>A0A6H9YED8</accession>
<dbReference type="OrthoDB" id="9815525at2"/>
<feature type="transmembrane region" description="Helical" evidence="7">
    <location>
        <begin position="367"/>
        <end position="388"/>
    </location>
</feature>
<feature type="transmembrane region" description="Helical" evidence="7">
    <location>
        <begin position="326"/>
        <end position="346"/>
    </location>
</feature>
<evidence type="ECO:0000256" key="7">
    <source>
        <dbReference type="SAM" id="Phobius"/>
    </source>
</evidence>
<evidence type="ECO:0000256" key="6">
    <source>
        <dbReference type="ARBA" id="ARBA00023136"/>
    </source>
</evidence>
<evidence type="ECO:0000313" key="9">
    <source>
        <dbReference type="Proteomes" id="UP000468735"/>
    </source>
</evidence>
<dbReference type="InterPro" id="IPR036259">
    <property type="entry name" value="MFS_trans_sf"/>
</dbReference>
<keyword evidence="3" id="KW-1003">Cell membrane</keyword>
<feature type="transmembrane region" description="Helical" evidence="7">
    <location>
        <begin position="41"/>
        <end position="67"/>
    </location>
</feature>
<dbReference type="Gene3D" id="1.20.1250.20">
    <property type="entry name" value="MFS general substrate transporter like domains"/>
    <property type="match status" value="1"/>
</dbReference>
<reference evidence="8 9" key="1">
    <citation type="submission" date="2019-09" db="EMBL/GenBank/DDBJ databases">
        <title>Actinomadura physcomitrii sp. nov., a novel actinomycete isolated from moss [Physcomitrium sphaericum (Ludw) Fuernr].</title>
        <authorList>
            <person name="Zhuang X."/>
            <person name="Liu C."/>
        </authorList>
    </citation>
    <scope>NUCLEOTIDE SEQUENCE [LARGE SCALE GENOMIC DNA]</scope>
    <source>
        <strain evidence="8 9">HMC1</strain>
    </source>
</reference>
<comment type="caution">
    <text evidence="8">The sequence shown here is derived from an EMBL/GenBank/DDBJ whole genome shotgun (WGS) entry which is preliminary data.</text>
</comment>
<dbReference type="SUPFAM" id="SSF103473">
    <property type="entry name" value="MFS general substrate transporter"/>
    <property type="match status" value="1"/>
</dbReference>
<name>A0A6H9YED8_9ACTN</name>
<keyword evidence="9" id="KW-1185">Reference proteome</keyword>
<feature type="transmembrane region" description="Helical" evidence="7">
    <location>
        <begin position="269"/>
        <end position="291"/>
    </location>
</feature>
<evidence type="ECO:0000256" key="1">
    <source>
        <dbReference type="ARBA" id="ARBA00004651"/>
    </source>
</evidence>
<gene>
    <name evidence="8" type="ORF">F8566_33800</name>
</gene>
<protein>
    <submittedName>
        <fullName evidence="8">MFS transporter</fullName>
    </submittedName>
</protein>
<evidence type="ECO:0000313" key="8">
    <source>
        <dbReference type="EMBL" id="KAB2343701.1"/>
    </source>
</evidence>
<dbReference type="PANTHER" id="PTHR23513:SF6">
    <property type="entry name" value="MAJOR FACILITATOR SUPERFAMILY ASSOCIATED DOMAIN-CONTAINING PROTEIN"/>
    <property type="match status" value="1"/>
</dbReference>
<keyword evidence="5 7" id="KW-1133">Transmembrane helix</keyword>
<dbReference type="CDD" id="cd06173">
    <property type="entry name" value="MFS_MefA_like"/>
    <property type="match status" value="1"/>
</dbReference>
<feature type="transmembrane region" description="Helical" evidence="7">
    <location>
        <begin position="116"/>
        <end position="138"/>
    </location>
</feature>
<feature type="transmembrane region" description="Helical" evidence="7">
    <location>
        <begin position="394"/>
        <end position="411"/>
    </location>
</feature>
<keyword evidence="6 7" id="KW-0472">Membrane</keyword>
<keyword evidence="4 7" id="KW-0812">Transmembrane</keyword>
<evidence type="ECO:0000256" key="5">
    <source>
        <dbReference type="ARBA" id="ARBA00022989"/>
    </source>
</evidence>
<proteinExistence type="predicted"/>
<feature type="transmembrane region" description="Helical" evidence="7">
    <location>
        <begin position="87"/>
        <end position="109"/>
    </location>
</feature>
<feature type="transmembrane region" description="Helical" evidence="7">
    <location>
        <begin position="239"/>
        <end position="263"/>
    </location>
</feature>
<organism evidence="8 9">
    <name type="scientific">Actinomadura rudentiformis</name>
    <dbReference type="NCBI Taxonomy" id="359158"/>
    <lineage>
        <taxon>Bacteria</taxon>
        <taxon>Bacillati</taxon>
        <taxon>Actinomycetota</taxon>
        <taxon>Actinomycetes</taxon>
        <taxon>Streptosporangiales</taxon>
        <taxon>Thermomonosporaceae</taxon>
        <taxon>Actinomadura</taxon>
    </lineage>
</organism>
<dbReference type="EMBL" id="WBMT01000018">
    <property type="protein sequence ID" value="KAB2343701.1"/>
    <property type="molecule type" value="Genomic_DNA"/>
</dbReference>
<evidence type="ECO:0000256" key="3">
    <source>
        <dbReference type="ARBA" id="ARBA00022475"/>
    </source>
</evidence>
<sequence>MATGTAPAEAATGGGALRGRDFRLLWAAETVSKTGTAVTTFALPLVALQTLGASTLMMGVLNAMIWLPWLLVGLQAGVWADRRSRRPLMIGCEIASALLIVSVPVLAWLGALTMGYLLVVAFATGCATVLFTAAYNAYLPFLVGKDELMGANSRLMGSEQAANIAGPGLGGLIIQLFSAVLGLVVDAFSFVVSAVCLWSIRAREPSGGPGDRTERTPATFRADIGAAIRFVARDPYLRIITASSTSTNLLMAGIQALVVVFLVRDAGLSPWAVGATTITISVGGILGAFLAPKVTGRLGTARTLLTAPVTDCFLLLFPLAGHGPLLVVALAGTLVWATGIVVRNVTGGAFRQAYCPSEMRARAAMTMRFTFFGIWPIGSLLGGVLGSVLDVRTALFILAGANVITDIWIFIGPIKRSRDLPTEFARSPGESAV</sequence>
<dbReference type="InterPro" id="IPR010290">
    <property type="entry name" value="TM_effector"/>
</dbReference>
<dbReference type="GO" id="GO:0005886">
    <property type="term" value="C:plasma membrane"/>
    <property type="evidence" value="ECO:0007669"/>
    <property type="project" value="UniProtKB-SubCell"/>
</dbReference>
<dbReference type="PANTHER" id="PTHR23513">
    <property type="entry name" value="INTEGRAL MEMBRANE EFFLUX PROTEIN-RELATED"/>
    <property type="match status" value="1"/>
</dbReference>
<feature type="transmembrane region" description="Helical" evidence="7">
    <location>
        <begin position="172"/>
        <end position="198"/>
    </location>
</feature>
<evidence type="ECO:0000256" key="2">
    <source>
        <dbReference type="ARBA" id="ARBA00022448"/>
    </source>
</evidence>
<dbReference type="Pfam" id="PF05977">
    <property type="entry name" value="MFS_3"/>
    <property type="match status" value="1"/>
</dbReference>
<dbReference type="AlphaFoldDB" id="A0A6H9YED8"/>
<keyword evidence="2" id="KW-0813">Transport</keyword>